<dbReference type="Pfam" id="PF01740">
    <property type="entry name" value="STAS"/>
    <property type="match status" value="1"/>
</dbReference>
<feature type="domain" description="STAS" evidence="3">
    <location>
        <begin position="3"/>
        <end position="109"/>
    </location>
</feature>
<evidence type="ECO:0000313" key="5">
    <source>
        <dbReference type="Proteomes" id="UP000292564"/>
    </source>
</evidence>
<dbReference type="InterPro" id="IPR036513">
    <property type="entry name" value="STAS_dom_sf"/>
</dbReference>
<dbReference type="CDD" id="cd07043">
    <property type="entry name" value="STAS_anti-anti-sigma_factors"/>
    <property type="match status" value="1"/>
</dbReference>
<accession>A0A4Q7ZMZ4</accession>
<dbReference type="SUPFAM" id="SSF52091">
    <property type="entry name" value="SpoIIaa-like"/>
    <property type="match status" value="1"/>
</dbReference>
<protein>
    <recommendedName>
        <fullName evidence="2">Anti-sigma factor antagonist</fullName>
    </recommendedName>
</protein>
<dbReference type="EMBL" id="SHKY01000001">
    <property type="protein sequence ID" value="RZU51803.1"/>
    <property type="molecule type" value="Genomic_DNA"/>
</dbReference>
<dbReference type="PROSITE" id="PS50801">
    <property type="entry name" value="STAS"/>
    <property type="match status" value="1"/>
</dbReference>
<sequence length="109" mass="11549">MPFDCTLQLADDTVIVSPEGDIDIHTAAAVRGVLREVVTSRVGGRIVVDLSDVTFLDSAGIGVFVAAKRAADAQGIPLRLRNPGPVVRMVLEVTKLLGELVEEPVPVPH</sequence>
<dbReference type="RefSeq" id="WP_130510514.1">
    <property type="nucleotide sequence ID" value="NZ_SHKY01000001.1"/>
</dbReference>
<comment type="similarity">
    <text evidence="1 2">Belongs to the anti-sigma-factor antagonist family.</text>
</comment>
<keyword evidence="5" id="KW-1185">Reference proteome</keyword>
<evidence type="ECO:0000313" key="4">
    <source>
        <dbReference type="EMBL" id="RZU51803.1"/>
    </source>
</evidence>
<dbReference type="OrthoDB" id="3297400at2"/>
<dbReference type="PANTHER" id="PTHR33495">
    <property type="entry name" value="ANTI-SIGMA FACTOR ANTAGONIST TM_1081-RELATED-RELATED"/>
    <property type="match status" value="1"/>
</dbReference>
<reference evidence="4 5" key="1">
    <citation type="submission" date="2019-02" db="EMBL/GenBank/DDBJ databases">
        <title>Sequencing the genomes of 1000 actinobacteria strains.</title>
        <authorList>
            <person name="Klenk H.-P."/>
        </authorList>
    </citation>
    <scope>NUCLEOTIDE SEQUENCE [LARGE SCALE GENOMIC DNA]</scope>
    <source>
        <strain evidence="4 5">DSM 45162</strain>
    </source>
</reference>
<dbReference type="AlphaFoldDB" id="A0A4Q7ZMZ4"/>
<dbReference type="NCBIfam" id="TIGR00377">
    <property type="entry name" value="ant_ant_sig"/>
    <property type="match status" value="1"/>
</dbReference>
<organism evidence="4 5">
    <name type="scientific">Krasilnikovia cinnamomea</name>
    <dbReference type="NCBI Taxonomy" id="349313"/>
    <lineage>
        <taxon>Bacteria</taxon>
        <taxon>Bacillati</taxon>
        <taxon>Actinomycetota</taxon>
        <taxon>Actinomycetes</taxon>
        <taxon>Micromonosporales</taxon>
        <taxon>Micromonosporaceae</taxon>
        <taxon>Krasilnikovia</taxon>
    </lineage>
</organism>
<dbReference type="InterPro" id="IPR002645">
    <property type="entry name" value="STAS_dom"/>
</dbReference>
<dbReference type="GO" id="GO:0043856">
    <property type="term" value="F:anti-sigma factor antagonist activity"/>
    <property type="evidence" value="ECO:0007669"/>
    <property type="project" value="InterPro"/>
</dbReference>
<name>A0A4Q7ZMZ4_9ACTN</name>
<dbReference type="Gene3D" id="3.30.750.24">
    <property type="entry name" value="STAS domain"/>
    <property type="match status" value="1"/>
</dbReference>
<gene>
    <name evidence="4" type="ORF">EV385_3638</name>
</gene>
<dbReference type="InterPro" id="IPR003658">
    <property type="entry name" value="Anti-sigma_ant"/>
</dbReference>
<evidence type="ECO:0000256" key="1">
    <source>
        <dbReference type="ARBA" id="ARBA00009013"/>
    </source>
</evidence>
<evidence type="ECO:0000256" key="2">
    <source>
        <dbReference type="RuleBase" id="RU003749"/>
    </source>
</evidence>
<dbReference type="PANTHER" id="PTHR33495:SF2">
    <property type="entry name" value="ANTI-SIGMA FACTOR ANTAGONIST TM_1081-RELATED"/>
    <property type="match status" value="1"/>
</dbReference>
<proteinExistence type="inferred from homology"/>
<comment type="caution">
    <text evidence="4">The sequence shown here is derived from an EMBL/GenBank/DDBJ whole genome shotgun (WGS) entry which is preliminary data.</text>
</comment>
<evidence type="ECO:0000259" key="3">
    <source>
        <dbReference type="PROSITE" id="PS50801"/>
    </source>
</evidence>
<dbReference type="Proteomes" id="UP000292564">
    <property type="component" value="Unassembled WGS sequence"/>
</dbReference>